<keyword evidence="2" id="KW-1185">Reference proteome</keyword>
<protein>
    <submittedName>
        <fullName evidence="1">Uncharacterized protein</fullName>
    </submittedName>
</protein>
<accession>A0AAP0KFW5</accession>
<proteinExistence type="predicted"/>
<dbReference type="AlphaFoldDB" id="A0AAP0KFW5"/>
<evidence type="ECO:0000313" key="1">
    <source>
        <dbReference type="EMBL" id="KAK9150874.1"/>
    </source>
</evidence>
<reference evidence="1 2" key="1">
    <citation type="submission" date="2024-01" db="EMBL/GenBank/DDBJ databases">
        <title>Genome assemblies of Stephania.</title>
        <authorList>
            <person name="Yang L."/>
        </authorList>
    </citation>
    <scope>NUCLEOTIDE SEQUENCE [LARGE SCALE GENOMIC DNA]</scope>
    <source>
        <strain evidence="1">YNDBR</strain>
        <tissue evidence="1">Leaf</tissue>
    </source>
</reference>
<organism evidence="1 2">
    <name type="scientific">Stephania yunnanensis</name>
    <dbReference type="NCBI Taxonomy" id="152371"/>
    <lineage>
        <taxon>Eukaryota</taxon>
        <taxon>Viridiplantae</taxon>
        <taxon>Streptophyta</taxon>
        <taxon>Embryophyta</taxon>
        <taxon>Tracheophyta</taxon>
        <taxon>Spermatophyta</taxon>
        <taxon>Magnoliopsida</taxon>
        <taxon>Ranunculales</taxon>
        <taxon>Menispermaceae</taxon>
        <taxon>Menispermoideae</taxon>
        <taxon>Cissampelideae</taxon>
        <taxon>Stephania</taxon>
    </lineage>
</organism>
<gene>
    <name evidence="1" type="ORF">Syun_009183</name>
</gene>
<sequence>MSALATMMRHTGLESLGLLIYGVRVPDDFGVRVPDATEVKVIGEDHTVQLHARPIMLMSRPNN</sequence>
<name>A0AAP0KFW5_9MAGN</name>
<dbReference type="Proteomes" id="UP001420932">
    <property type="component" value="Unassembled WGS sequence"/>
</dbReference>
<evidence type="ECO:0000313" key="2">
    <source>
        <dbReference type="Proteomes" id="UP001420932"/>
    </source>
</evidence>
<dbReference type="EMBL" id="JBBNAF010000004">
    <property type="protein sequence ID" value="KAK9150874.1"/>
    <property type="molecule type" value="Genomic_DNA"/>
</dbReference>
<comment type="caution">
    <text evidence="1">The sequence shown here is derived from an EMBL/GenBank/DDBJ whole genome shotgun (WGS) entry which is preliminary data.</text>
</comment>